<dbReference type="SUPFAM" id="SSF69618">
    <property type="entry name" value="HemD-like"/>
    <property type="match status" value="1"/>
</dbReference>
<dbReference type="EMBL" id="CYSB01000026">
    <property type="protein sequence ID" value="CUH66223.1"/>
    <property type="molecule type" value="Genomic_DNA"/>
</dbReference>
<evidence type="ECO:0000313" key="4">
    <source>
        <dbReference type="Proteomes" id="UP000051086"/>
    </source>
</evidence>
<dbReference type="InterPro" id="IPR003754">
    <property type="entry name" value="4pyrrol_synth_uPrphyn_synth"/>
</dbReference>
<proteinExistence type="predicted"/>
<reference evidence="2 4" key="1">
    <citation type="submission" date="2015-09" db="EMBL/GenBank/DDBJ databases">
        <authorList>
            <person name="Rodrigo-Torres L."/>
            <person name="Arahal D.R."/>
        </authorList>
    </citation>
    <scope>NUCLEOTIDE SEQUENCE [LARGE SCALE GENOMIC DNA]</scope>
    <source>
        <strain evidence="2 4">CECT 5118</strain>
    </source>
</reference>
<dbReference type="Pfam" id="PF02602">
    <property type="entry name" value="HEM4"/>
    <property type="match status" value="1"/>
</dbReference>
<dbReference type="GO" id="GO:0004852">
    <property type="term" value="F:uroporphyrinogen-III synthase activity"/>
    <property type="evidence" value="ECO:0007669"/>
    <property type="project" value="InterPro"/>
</dbReference>
<dbReference type="OrthoDB" id="7204250at2"/>
<evidence type="ECO:0000313" key="3">
    <source>
        <dbReference type="EMBL" id="CUH72550.1"/>
    </source>
</evidence>
<protein>
    <submittedName>
        <fullName evidence="3">Uroporphyrinogen-III synthase</fullName>
    </submittedName>
</protein>
<dbReference type="EMBL" id="CYSC01000033">
    <property type="protein sequence ID" value="CUH72550.1"/>
    <property type="molecule type" value="Genomic_DNA"/>
</dbReference>
<evidence type="ECO:0000313" key="5">
    <source>
        <dbReference type="Proteomes" id="UP000051887"/>
    </source>
</evidence>
<name>A0A0P1FDS3_9RHOB</name>
<dbReference type="GO" id="GO:0033014">
    <property type="term" value="P:tetrapyrrole biosynthetic process"/>
    <property type="evidence" value="ECO:0007669"/>
    <property type="project" value="InterPro"/>
</dbReference>
<dbReference type="RefSeq" id="WP_058243747.1">
    <property type="nucleotide sequence ID" value="NZ_CYSB01000026.1"/>
</dbReference>
<gene>
    <name evidence="2" type="ORF">TL5118_01654</name>
    <name evidence="3" type="ORF">TL5120_02356</name>
</gene>
<organism evidence="3 5">
    <name type="scientific">Thalassovita autumnalis</name>
    <dbReference type="NCBI Taxonomy" id="2072972"/>
    <lineage>
        <taxon>Bacteria</taxon>
        <taxon>Pseudomonadati</taxon>
        <taxon>Pseudomonadota</taxon>
        <taxon>Alphaproteobacteria</taxon>
        <taxon>Rhodobacterales</taxon>
        <taxon>Roseobacteraceae</taxon>
        <taxon>Thalassovita</taxon>
    </lineage>
</organism>
<dbReference type="Proteomes" id="UP000051887">
    <property type="component" value="Unassembled WGS sequence"/>
</dbReference>
<sequence>MAQLLLTRPQEGADRFAALLRRSGFDAPIVTSPLLQIVPLAAPDLPDLTEDQAVIFTSRNGVAAAPAGQRRLAYVVGAATGRAAAAAGYRVVQADGDAEALFRRILADHQAGNLTGDLVHLHGRHTRGDLAQRLTAAGIPTKGRVIYEQIVMPLSAAAKSLLSGTEPVILPIFSPRTAALLLAECQQMEGTAPLFVAAISPAADVELGALQAVQRHILPNPTADAMAAAVQRLMAAVQRLEGEIRQR</sequence>
<keyword evidence="4" id="KW-1185">Reference proteome</keyword>
<evidence type="ECO:0000259" key="1">
    <source>
        <dbReference type="Pfam" id="PF02602"/>
    </source>
</evidence>
<dbReference type="Gene3D" id="3.40.50.10090">
    <property type="match status" value="2"/>
</dbReference>
<dbReference type="CDD" id="cd06578">
    <property type="entry name" value="HemD"/>
    <property type="match status" value="1"/>
</dbReference>
<feature type="domain" description="Tetrapyrrole biosynthesis uroporphyrinogen III synthase" evidence="1">
    <location>
        <begin position="14"/>
        <end position="227"/>
    </location>
</feature>
<accession>A0A0P1FDS3</accession>
<dbReference type="InterPro" id="IPR036108">
    <property type="entry name" value="4pyrrol_syn_uPrphyn_synt_sf"/>
</dbReference>
<dbReference type="Proteomes" id="UP000051086">
    <property type="component" value="Unassembled WGS sequence"/>
</dbReference>
<evidence type="ECO:0000313" key="2">
    <source>
        <dbReference type="EMBL" id="CUH66223.1"/>
    </source>
</evidence>
<dbReference type="AlphaFoldDB" id="A0A0P1FDS3"/>
<reference evidence="3 5" key="2">
    <citation type="submission" date="2015-09" db="EMBL/GenBank/DDBJ databases">
        <authorList>
            <consortium name="Swine Surveillance"/>
        </authorList>
    </citation>
    <scope>NUCLEOTIDE SEQUENCE [LARGE SCALE GENOMIC DNA]</scope>
    <source>
        <strain evidence="3 5">5120</strain>
    </source>
</reference>